<gene>
    <name evidence="2" type="ORF">ACG00Y_09570</name>
</gene>
<evidence type="ECO:0000313" key="2">
    <source>
        <dbReference type="EMBL" id="MFG6430160.1"/>
    </source>
</evidence>
<sequence length="311" mass="34512">MPAVPRSFWLAAALACLTAAAQAQTRGWLRYGDGNLLSGELVEMSAAGGVFKSDRFGRLSFTAAEARFEAAPVAAVAAVQAQPAAPAPSPAWRPTTWSIGLSGYWQRDDGSISSDAGVDLDATWKRPRDEVRLSLSTDYKVVDDEVDRNEQTGSLRWTHDLRSPWFSLARLRAERSTFTLDPLPTLDYVLLQATAGLGWRKQWTPESYSLLALNHDRVTLSLLSRDVTVQTHATSILFENHVRLLPRVTLANTLYVYRWANGGTGVDSLAEVSYDLTDRLRIGLRHEYRKNAVDLALGVYNRLSLTTRVDF</sequence>
<dbReference type="InterPro" id="IPR007433">
    <property type="entry name" value="DUF481"/>
</dbReference>
<dbReference type="Proteomes" id="UP001606210">
    <property type="component" value="Unassembled WGS sequence"/>
</dbReference>
<proteinExistence type="predicted"/>
<keyword evidence="1" id="KW-0732">Signal</keyword>
<accession>A0ABW7F0X0</accession>
<name>A0ABW7F0X0_9BURK</name>
<feature type="chain" id="PRO_5045498784" evidence="1">
    <location>
        <begin position="24"/>
        <end position="311"/>
    </location>
</feature>
<comment type="caution">
    <text evidence="2">The sequence shown here is derived from an EMBL/GenBank/DDBJ whole genome shotgun (WGS) entry which is preliminary data.</text>
</comment>
<organism evidence="2 3">
    <name type="scientific">Pelomonas parva</name>
    <dbReference type="NCBI Taxonomy" id="3299032"/>
    <lineage>
        <taxon>Bacteria</taxon>
        <taxon>Pseudomonadati</taxon>
        <taxon>Pseudomonadota</taxon>
        <taxon>Betaproteobacteria</taxon>
        <taxon>Burkholderiales</taxon>
        <taxon>Sphaerotilaceae</taxon>
        <taxon>Roseateles</taxon>
    </lineage>
</organism>
<evidence type="ECO:0000256" key="1">
    <source>
        <dbReference type="SAM" id="SignalP"/>
    </source>
</evidence>
<reference evidence="2 3" key="1">
    <citation type="submission" date="2024-08" db="EMBL/GenBank/DDBJ databases">
        <authorList>
            <person name="Lu H."/>
        </authorList>
    </citation>
    <scope>NUCLEOTIDE SEQUENCE [LARGE SCALE GENOMIC DNA]</scope>
    <source>
        <strain evidence="2 3">LYH14W</strain>
    </source>
</reference>
<keyword evidence="3" id="KW-1185">Reference proteome</keyword>
<evidence type="ECO:0000313" key="3">
    <source>
        <dbReference type="Proteomes" id="UP001606210"/>
    </source>
</evidence>
<feature type="signal peptide" evidence="1">
    <location>
        <begin position="1"/>
        <end position="23"/>
    </location>
</feature>
<dbReference type="RefSeq" id="WP_394478211.1">
    <property type="nucleotide sequence ID" value="NZ_JBIGHV010000003.1"/>
</dbReference>
<protein>
    <submittedName>
        <fullName evidence="2">DUF481 domain-containing protein</fullName>
    </submittedName>
</protein>
<dbReference type="EMBL" id="JBIGHV010000003">
    <property type="protein sequence ID" value="MFG6430160.1"/>
    <property type="molecule type" value="Genomic_DNA"/>
</dbReference>
<dbReference type="Pfam" id="PF04338">
    <property type="entry name" value="DUF481"/>
    <property type="match status" value="1"/>
</dbReference>